<accession>A0ABS6JFT1</accession>
<evidence type="ECO:0000313" key="1">
    <source>
        <dbReference type="EMBL" id="MBU9712512.1"/>
    </source>
</evidence>
<proteinExistence type="predicted"/>
<dbReference type="Pfam" id="PF13797">
    <property type="entry name" value="Post_transc_reg"/>
    <property type="match status" value="1"/>
</dbReference>
<dbReference type="Proteomes" id="UP000784880">
    <property type="component" value="Unassembled WGS sequence"/>
</dbReference>
<gene>
    <name evidence="1" type="ORF">KS419_12235</name>
</gene>
<evidence type="ECO:0000313" key="2">
    <source>
        <dbReference type="Proteomes" id="UP000784880"/>
    </source>
</evidence>
<dbReference type="InterPro" id="IPR025716">
    <property type="entry name" value="Post-transcriptional_regulator"/>
</dbReference>
<organism evidence="1 2">
    <name type="scientific">Evansella tamaricis</name>
    <dbReference type="NCBI Taxonomy" id="2069301"/>
    <lineage>
        <taxon>Bacteria</taxon>
        <taxon>Bacillati</taxon>
        <taxon>Bacillota</taxon>
        <taxon>Bacilli</taxon>
        <taxon>Bacillales</taxon>
        <taxon>Bacillaceae</taxon>
        <taxon>Evansella</taxon>
    </lineage>
</organism>
<dbReference type="RefSeq" id="WP_217066688.1">
    <property type="nucleotide sequence ID" value="NZ_JAHQCS010000101.1"/>
</dbReference>
<comment type="caution">
    <text evidence="1">The sequence shown here is derived from an EMBL/GenBank/DDBJ whole genome shotgun (WGS) entry which is preliminary data.</text>
</comment>
<dbReference type="EMBL" id="JAHQCS010000101">
    <property type="protein sequence ID" value="MBU9712512.1"/>
    <property type="molecule type" value="Genomic_DNA"/>
</dbReference>
<protein>
    <submittedName>
        <fullName evidence="1">Post-transcriptional regulator</fullName>
    </submittedName>
</protein>
<sequence length="106" mass="12659">MDEVKWEDWKREVDIVLQSKAEEWHIFGYGRVSKDDVWDCFIAKLPRLDVPDRIRYHWIVAQLFHLQANDYMNWLTLQAYKGPNLFSEGDPLHSLLNKKDKNGQKA</sequence>
<keyword evidence="2" id="KW-1185">Reference proteome</keyword>
<reference evidence="1 2" key="1">
    <citation type="submission" date="2021-06" db="EMBL/GenBank/DDBJ databases">
        <title>Bacillus sp. RD4P76, an endophyte from a halophyte.</title>
        <authorList>
            <person name="Sun J.-Q."/>
        </authorList>
    </citation>
    <scope>NUCLEOTIDE SEQUENCE [LARGE SCALE GENOMIC DNA]</scope>
    <source>
        <strain evidence="1 2">CGMCC 1.15917</strain>
    </source>
</reference>
<name>A0ABS6JFT1_9BACI</name>